<dbReference type="AlphaFoldDB" id="A0A5B9W9R7"/>
<gene>
    <name evidence="1" type="ORF">OJF2_59680</name>
</gene>
<evidence type="ECO:0000313" key="2">
    <source>
        <dbReference type="Proteomes" id="UP000324233"/>
    </source>
</evidence>
<dbReference type="KEGG" id="agv:OJF2_59680"/>
<dbReference type="Proteomes" id="UP000324233">
    <property type="component" value="Chromosome"/>
</dbReference>
<organism evidence="1 2">
    <name type="scientific">Aquisphaera giovannonii</name>
    <dbReference type="NCBI Taxonomy" id="406548"/>
    <lineage>
        <taxon>Bacteria</taxon>
        <taxon>Pseudomonadati</taxon>
        <taxon>Planctomycetota</taxon>
        <taxon>Planctomycetia</taxon>
        <taxon>Isosphaerales</taxon>
        <taxon>Isosphaeraceae</taxon>
        <taxon>Aquisphaera</taxon>
    </lineage>
</organism>
<sequence length="61" mass="6732">MPSSHPTTAPCQWFSWLAASLDRRSAPRLALLFLGAVLARGRGTVTTWIRAAKLSDRFQSC</sequence>
<accession>A0A5B9W9R7</accession>
<keyword evidence="2" id="KW-1185">Reference proteome</keyword>
<proteinExistence type="predicted"/>
<dbReference type="EMBL" id="CP042997">
    <property type="protein sequence ID" value="QEH37378.1"/>
    <property type="molecule type" value="Genomic_DNA"/>
</dbReference>
<reference evidence="1 2" key="1">
    <citation type="submission" date="2019-08" db="EMBL/GenBank/DDBJ databases">
        <title>Deep-cultivation of Planctomycetes and their phenomic and genomic characterization uncovers novel biology.</title>
        <authorList>
            <person name="Wiegand S."/>
            <person name="Jogler M."/>
            <person name="Boedeker C."/>
            <person name="Pinto D."/>
            <person name="Vollmers J."/>
            <person name="Rivas-Marin E."/>
            <person name="Kohn T."/>
            <person name="Peeters S.H."/>
            <person name="Heuer A."/>
            <person name="Rast P."/>
            <person name="Oberbeckmann S."/>
            <person name="Bunk B."/>
            <person name="Jeske O."/>
            <person name="Meyerdierks A."/>
            <person name="Storesund J.E."/>
            <person name="Kallscheuer N."/>
            <person name="Luecker S."/>
            <person name="Lage O.M."/>
            <person name="Pohl T."/>
            <person name="Merkel B.J."/>
            <person name="Hornburger P."/>
            <person name="Mueller R.-W."/>
            <person name="Bruemmer F."/>
            <person name="Labrenz M."/>
            <person name="Spormann A.M."/>
            <person name="Op den Camp H."/>
            <person name="Overmann J."/>
            <person name="Amann R."/>
            <person name="Jetten M.S.M."/>
            <person name="Mascher T."/>
            <person name="Medema M.H."/>
            <person name="Devos D.P."/>
            <person name="Kaster A.-K."/>
            <person name="Ovreas L."/>
            <person name="Rohde M."/>
            <person name="Galperin M.Y."/>
            <person name="Jogler C."/>
        </authorList>
    </citation>
    <scope>NUCLEOTIDE SEQUENCE [LARGE SCALE GENOMIC DNA]</scope>
    <source>
        <strain evidence="1 2">OJF2</strain>
    </source>
</reference>
<dbReference type="RefSeq" id="WP_246196213.1">
    <property type="nucleotide sequence ID" value="NZ_CP042997.1"/>
</dbReference>
<protein>
    <submittedName>
        <fullName evidence="1">Uncharacterized protein</fullName>
    </submittedName>
</protein>
<evidence type="ECO:0000313" key="1">
    <source>
        <dbReference type="EMBL" id="QEH37378.1"/>
    </source>
</evidence>
<name>A0A5B9W9R7_9BACT</name>